<dbReference type="Proteomes" id="UP000199707">
    <property type="component" value="Unassembled WGS sequence"/>
</dbReference>
<evidence type="ECO:0000256" key="1">
    <source>
        <dbReference type="ARBA" id="ARBA00004196"/>
    </source>
</evidence>
<keyword evidence="3" id="KW-0813">Transport</keyword>
<comment type="subcellular location">
    <subcellularLocation>
        <location evidence="1">Cell envelope</location>
    </subcellularLocation>
</comment>
<reference evidence="8" key="1">
    <citation type="submission" date="2016-10" db="EMBL/GenBank/DDBJ databases">
        <authorList>
            <person name="Varghese N."/>
            <person name="Submissions S."/>
        </authorList>
    </citation>
    <scope>NUCLEOTIDE SEQUENCE [LARGE SCALE GENOMIC DNA]</scope>
    <source>
        <strain evidence="8">UNC267MFSha1.1M11</strain>
    </source>
</reference>
<dbReference type="SUPFAM" id="SSF53807">
    <property type="entry name" value="Helical backbone' metal receptor"/>
    <property type="match status" value="1"/>
</dbReference>
<evidence type="ECO:0000313" key="7">
    <source>
        <dbReference type="EMBL" id="SCX11000.1"/>
    </source>
</evidence>
<dbReference type="STRING" id="1502745.SAMN02799620_01490"/>
<accession>A0A1G4VRZ1</accession>
<gene>
    <name evidence="7" type="ORF">SAMN02799620_01490</name>
</gene>
<evidence type="ECO:0000259" key="6">
    <source>
        <dbReference type="PROSITE" id="PS50983"/>
    </source>
</evidence>
<name>A0A1G4VRZ1_9MYCO</name>
<evidence type="ECO:0000256" key="4">
    <source>
        <dbReference type="ARBA" id="ARBA00022729"/>
    </source>
</evidence>
<keyword evidence="4 5" id="KW-0732">Signal</keyword>
<dbReference type="CDD" id="cd01146">
    <property type="entry name" value="FhuD"/>
    <property type="match status" value="1"/>
</dbReference>
<feature type="signal peptide" evidence="5">
    <location>
        <begin position="1"/>
        <end position="35"/>
    </location>
</feature>
<protein>
    <submittedName>
        <fullName evidence="7">Iron complex transport system substrate-binding protein</fullName>
    </submittedName>
</protein>
<comment type="similarity">
    <text evidence="2">Belongs to the bacterial solute-binding protein 8 family.</text>
</comment>
<evidence type="ECO:0000313" key="8">
    <source>
        <dbReference type="Proteomes" id="UP000199707"/>
    </source>
</evidence>
<organism evidence="7 8">
    <name type="scientific">Mycolicibacterium fluoranthenivorans</name>
    <dbReference type="NCBI Taxonomy" id="258505"/>
    <lineage>
        <taxon>Bacteria</taxon>
        <taxon>Bacillati</taxon>
        <taxon>Actinomycetota</taxon>
        <taxon>Actinomycetes</taxon>
        <taxon>Mycobacteriales</taxon>
        <taxon>Mycobacteriaceae</taxon>
        <taxon>Mycolicibacterium</taxon>
    </lineage>
</organism>
<dbReference type="EMBL" id="FMUB01000003">
    <property type="protein sequence ID" value="SCX11000.1"/>
    <property type="molecule type" value="Genomic_DNA"/>
</dbReference>
<dbReference type="Pfam" id="PF01497">
    <property type="entry name" value="Peripla_BP_2"/>
    <property type="match status" value="1"/>
</dbReference>
<dbReference type="Gene3D" id="3.40.50.1980">
    <property type="entry name" value="Nitrogenase molybdenum iron protein domain"/>
    <property type="match status" value="2"/>
</dbReference>
<dbReference type="GO" id="GO:0030288">
    <property type="term" value="C:outer membrane-bounded periplasmic space"/>
    <property type="evidence" value="ECO:0007669"/>
    <property type="project" value="TreeGrafter"/>
</dbReference>
<dbReference type="PROSITE" id="PS50983">
    <property type="entry name" value="FE_B12_PBP"/>
    <property type="match status" value="1"/>
</dbReference>
<dbReference type="InterPro" id="IPR002491">
    <property type="entry name" value="ABC_transptr_periplasmic_BD"/>
</dbReference>
<evidence type="ECO:0000256" key="2">
    <source>
        <dbReference type="ARBA" id="ARBA00008814"/>
    </source>
</evidence>
<dbReference type="PANTHER" id="PTHR30532:SF24">
    <property type="entry name" value="FERRIC ENTEROBACTIN-BINDING PERIPLASMIC PROTEIN FEPB"/>
    <property type="match status" value="1"/>
</dbReference>
<proteinExistence type="inferred from homology"/>
<dbReference type="InterPro" id="IPR051313">
    <property type="entry name" value="Bact_iron-sidero_bind"/>
</dbReference>
<feature type="chain" id="PRO_5038966090" evidence="5">
    <location>
        <begin position="36"/>
        <end position="336"/>
    </location>
</feature>
<evidence type="ECO:0000256" key="5">
    <source>
        <dbReference type="SAM" id="SignalP"/>
    </source>
</evidence>
<sequence>MSLTNLGMVFRRTTIMLAAAALGTGLLVGCGGSTAKNENAASSTTAAAESVSIAHKFGETKVPANPQRVVTVGWNDQDDVLALGVVPVGTRSFFDNYNNFPWVKEATDGKGVPVIPGDEINYEAIAKAKPDVIFAIYETIDKKTYDQLSQIAPTVVQSDKYADEETPWDVQLLTIGKALGKETQAQALVDKVKTKIDETKTAHPEFADKTLVADYTTELNSQYLLPAGDPRRQLFDALGFKAQQDSGDVSDEKLSLLEGDVLFVNGLSKEQVAGSPAFSRLKVVQDGRTLYAGSDSTLSGALTYSGPEALLYALNVLTPQLSNALTGKPVTDLSNS</sequence>
<evidence type="ECO:0000256" key="3">
    <source>
        <dbReference type="ARBA" id="ARBA00022448"/>
    </source>
</evidence>
<dbReference type="RefSeq" id="WP_235632750.1">
    <property type="nucleotide sequence ID" value="NZ_FMUB01000003.1"/>
</dbReference>
<dbReference type="PANTHER" id="PTHR30532">
    <property type="entry name" value="IRON III DICITRATE-BINDING PERIPLASMIC PROTEIN"/>
    <property type="match status" value="1"/>
</dbReference>
<dbReference type="AlphaFoldDB" id="A0A1G4VRZ1"/>
<feature type="domain" description="Fe/B12 periplasmic-binding" evidence="6">
    <location>
        <begin position="68"/>
        <end position="325"/>
    </location>
</feature>
<dbReference type="GO" id="GO:1901678">
    <property type="term" value="P:iron coordination entity transport"/>
    <property type="evidence" value="ECO:0007669"/>
    <property type="project" value="UniProtKB-ARBA"/>
</dbReference>